<feature type="domain" description="WDR36/Utp21 C-terminal" evidence="2">
    <location>
        <begin position="1041"/>
        <end position="1323"/>
    </location>
</feature>
<proteinExistence type="predicted"/>
<dbReference type="Proteomes" id="UP000196402">
    <property type="component" value="Chromosome 11"/>
</dbReference>
<feature type="compositionally biased region" description="Basic residues" evidence="1">
    <location>
        <begin position="1179"/>
        <end position="1193"/>
    </location>
</feature>
<feature type="region of interest" description="Disordered" evidence="1">
    <location>
        <begin position="1159"/>
        <end position="1193"/>
    </location>
</feature>
<name>A0A1G4GZL3_PLAVI</name>
<evidence type="ECO:0000313" key="3">
    <source>
        <dbReference type="EMBL" id="SCO68045.1"/>
    </source>
</evidence>
<accession>A0A1G4GZL3</accession>
<dbReference type="InterPro" id="IPR011047">
    <property type="entry name" value="Quinoprotein_ADH-like_sf"/>
</dbReference>
<dbReference type="Gene3D" id="2.130.10.10">
    <property type="entry name" value="YVTN repeat-like/Quinoprotein amine dehydrogenase"/>
    <property type="match status" value="2"/>
</dbReference>
<feature type="region of interest" description="Disordered" evidence="1">
    <location>
        <begin position="1003"/>
        <end position="1036"/>
    </location>
</feature>
<dbReference type="GO" id="GO:0032040">
    <property type="term" value="C:small-subunit processome"/>
    <property type="evidence" value="ECO:0007669"/>
    <property type="project" value="InterPro"/>
</dbReference>
<reference evidence="3 4" key="1">
    <citation type="submission" date="2016-07" db="EMBL/GenBank/DDBJ databases">
        <authorList>
            <consortium name="Pathogen Informatics"/>
        </authorList>
    </citation>
    <scope>NUCLEOTIDE SEQUENCE [LARGE SCALE GENOMIC DNA]</scope>
</reference>
<dbReference type="VEuPathDB" id="PlasmoDB:PVW1_110019700"/>
<dbReference type="InterPro" id="IPR015943">
    <property type="entry name" value="WD40/YVTN_repeat-like_dom_sf"/>
</dbReference>
<feature type="compositionally biased region" description="Basic and acidic residues" evidence="1">
    <location>
        <begin position="1164"/>
        <end position="1178"/>
    </location>
</feature>
<dbReference type="PANTHER" id="PTHR22840:SF12">
    <property type="entry name" value="WD REPEAT-CONTAINING PROTEIN 36"/>
    <property type="match status" value="1"/>
</dbReference>
<feature type="region of interest" description="Disordered" evidence="1">
    <location>
        <begin position="647"/>
        <end position="676"/>
    </location>
</feature>
<dbReference type="VEuPathDB" id="PlasmoDB:PVX_114860"/>
<evidence type="ECO:0000313" key="4">
    <source>
        <dbReference type="Proteomes" id="UP000196402"/>
    </source>
</evidence>
<evidence type="ECO:0000259" key="2">
    <source>
        <dbReference type="Pfam" id="PF04192"/>
    </source>
</evidence>
<organism evidence="3 4">
    <name type="scientific">Plasmodium vivax</name>
    <name type="common">malaria parasite P. vivax</name>
    <dbReference type="NCBI Taxonomy" id="5855"/>
    <lineage>
        <taxon>Eukaryota</taxon>
        <taxon>Sar</taxon>
        <taxon>Alveolata</taxon>
        <taxon>Apicomplexa</taxon>
        <taxon>Aconoidasida</taxon>
        <taxon>Haemosporida</taxon>
        <taxon>Plasmodiidae</taxon>
        <taxon>Plasmodium</taxon>
        <taxon>Plasmodium (Plasmodium)</taxon>
    </lineage>
</organism>
<protein>
    <submittedName>
        <fullName evidence="3">U3 small nucleolar RNA-associated protein 21, putative</fullName>
    </submittedName>
</protein>
<dbReference type="GO" id="GO:0006364">
    <property type="term" value="P:rRNA processing"/>
    <property type="evidence" value="ECO:0007669"/>
    <property type="project" value="InterPro"/>
</dbReference>
<feature type="compositionally biased region" description="Basic and acidic residues" evidence="1">
    <location>
        <begin position="104"/>
        <end position="116"/>
    </location>
</feature>
<feature type="region of interest" description="Disordered" evidence="1">
    <location>
        <begin position="84"/>
        <end position="119"/>
    </location>
</feature>
<feature type="region of interest" description="Disordered" evidence="1">
    <location>
        <begin position="265"/>
        <end position="327"/>
    </location>
</feature>
<feature type="compositionally biased region" description="Basic and acidic residues" evidence="1">
    <location>
        <begin position="273"/>
        <end position="300"/>
    </location>
</feature>
<dbReference type="VEuPathDB" id="PlasmoDB:PVPAM_110018200"/>
<feature type="compositionally biased region" description="Low complexity" evidence="1">
    <location>
        <begin position="25"/>
        <end position="37"/>
    </location>
</feature>
<dbReference type="InterPro" id="IPR007319">
    <property type="entry name" value="WDR36/Utp21_C"/>
</dbReference>
<dbReference type="Pfam" id="PF04192">
    <property type="entry name" value="Utp21"/>
    <property type="match status" value="1"/>
</dbReference>
<evidence type="ECO:0000256" key="1">
    <source>
        <dbReference type="SAM" id="MobiDB-lite"/>
    </source>
</evidence>
<dbReference type="EMBL" id="LT615249">
    <property type="protein sequence ID" value="SCO68045.1"/>
    <property type="molecule type" value="Genomic_DNA"/>
</dbReference>
<dbReference type="eggNOG" id="KOG1539">
    <property type="taxonomic scope" value="Eukaryota"/>
</dbReference>
<sequence length="1328" mass="150955">MGVEKNPPHVALKLSDVFATDKKPPQASAQHQQSSNPNDEESTEKSKNILNKYRVTKLNNGEFNNIYVKNEFFKDRAKTNELRQPNWEVKALPKGGEDSTNGDHPVKDGKEEDPQKKINSSVKLCRRKIHKQSNLLMSNGTIGLVVHNGVMCLSMKGQQCFVITSAKNAFNVLDPHKLRKAYTSEHYPEDIQNLYCANGYVYVIFRKKVYKVNESGGKKIFSLEDDLHSIVNILTVCDYLLTYSKKEIVIWNDAHKEGCDSDGFVSDAGSEVGRGEEVPSEEKASKKGEGETPDVDKTANEGEGETPDVDKTAKGGDTPLAGDATLRGCPNEKRHLFKRILLFDDHSDVEIRSVIHPPGYINKVIILTSENKIYLYNVNKEKIIHEYSALQSIHLSSEKDVKVITLTTKKDQLCVVTSTNELHIINTERDELVYSKNIHMNEDKITCVQFYNYSFNGESMSVILVGTQLGKVIMIDPNSSNYFILRDAHDCVKAILIPPQSGGYLFTVGQRDNKINLLNLHKSTFTLDVMKRRNSCVGRINNVKYLDDEKFKIIVSANEGNKREGNLYILNPHCPEQNKDFSWNKKINLIDRTIIDFDINPNRHYDWNNILVCVRDSPRVYLASSYKKVIDNVFLALPNDIISGASKERMQRRGKGAAKGRGQGVEPRADDDKPNGVREGLFDWIHNLSNQAQQSPRESKEEEYKIFEDYNEHHSDLEEDQKEIGRRRKSATSVLISTCGHIGIVGYSDGEIHSFNMQSATYKNEYKLNKYSFKSKAHLNGDILKLYRYGISNFVSASNSKEDLYLRVWNIYTSELIYSYCIRKEYLNSGHYKRNPNGDEVTIASFYHFNILTVVCLSNNHTVILDIEQKCITRKFDFAYAVTNATFSADNRLILFALKNKTLLLYEIISNTFIDYLRFKSHITSMVYNDVYLFTAHSDAENYLYSFTNKNLFNSNNYVVNDYRSFGAFLMEELSDGESSNGCREPSVGKLIGMDCDVEDECPNGRDTLPGDSSGKPHSETIHDGPLNSAQSIEPYKSSEKQINKNLLTMSGFSMSKIAYIIFLDKIKEKCRVQESVKKNEEIPFFLSAQLDRNVEYAEGRELQFLQNITKGEEAVDKAVDEAVDDVVDEAVDEAVDEVVDEAGDNVADEAVDKVADVADNAPDEERNQVDAPGDGHAKPKAKPRKTKNNKNRHITKVDKIEMPISKLQEMLAQNEDSYINVLKYLMGLSPSGVHFNILCLSSRDELENMMNFFIYHVKTNDNIDLIQAYIFIFLKAHGKKLLKTKDKKLRNTTEVLLQEIQASWSNINFLFESVIFFIKFLTNIQLE</sequence>
<dbReference type="SUPFAM" id="SSF50998">
    <property type="entry name" value="Quinoprotein alcohol dehydrogenase-like"/>
    <property type="match status" value="1"/>
</dbReference>
<dbReference type="GO" id="GO:0034388">
    <property type="term" value="C:Pwp2p-containing subcomplex of 90S preribosome"/>
    <property type="evidence" value="ECO:0007669"/>
    <property type="project" value="TreeGrafter"/>
</dbReference>
<feature type="region of interest" description="Disordered" evidence="1">
    <location>
        <begin position="18"/>
        <end position="46"/>
    </location>
</feature>
<feature type="compositionally biased region" description="Basic and acidic residues" evidence="1">
    <location>
        <begin position="667"/>
        <end position="676"/>
    </location>
</feature>
<dbReference type="VEuPathDB" id="PlasmoDB:PVP01_1114200"/>
<dbReference type="PANTHER" id="PTHR22840">
    <property type="entry name" value="WD REPEAT-CONTAINING PROTEIN 36"/>
    <property type="match status" value="1"/>
</dbReference>
<gene>
    <name evidence="3" type="ORF">PVT01_110018600</name>
</gene>